<dbReference type="Pfam" id="PF06335">
    <property type="entry name" value="DUF1054"/>
    <property type="match status" value="1"/>
</dbReference>
<dbReference type="InterPro" id="IPR053707">
    <property type="entry name" value="UPF0637_domain_sf"/>
</dbReference>
<name>A0A1Y2SXT3_9BIFI</name>
<proteinExistence type="predicted"/>
<dbReference type="EMBL" id="NEKC01000011">
    <property type="protein sequence ID" value="OTA28830.1"/>
    <property type="molecule type" value="Genomic_DNA"/>
</dbReference>
<gene>
    <name evidence="1" type="ORF">B9T39_05765</name>
</gene>
<dbReference type="InterPro" id="IPR009403">
    <property type="entry name" value="UPF0637"/>
</dbReference>
<dbReference type="SUPFAM" id="SSF142913">
    <property type="entry name" value="YktB/PF0168-like"/>
    <property type="match status" value="1"/>
</dbReference>
<dbReference type="RefSeq" id="WP_086106869.1">
    <property type="nucleotide sequence ID" value="NZ_NEKB01000010.1"/>
</dbReference>
<dbReference type="AlphaFoldDB" id="A0A1Y2SXT3"/>
<accession>A0A1Y2SXT3</accession>
<protein>
    <submittedName>
        <fullName evidence="1">Uncharacterized protein</fullName>
    </submittedName>
</protein>
<dbReference type="STRING" id="1160091.B9T39_05765"/>
<dbReference type="Gene3D" id="3.30.930.20">
    <property type="entry name" value="Protein of unknown function DUF1054"/>
    <property type="match status" value="1"/>
</dbReference>
<dbReference type="Proteomes" id="UP000243540">
    <property type="component" value="Unassembled WGS sequence"/>
</dbReference>
<evidence type="ECO:0000313" key="1">
    <source>
        <dbReference type="EMBL" id="OTA28830.1"/>
    </source>
</evidence>
<evidence type="ECO:0000313" key="2">
    <source>
        <dbReference type="Proteomes" id="UP000243540"/>
    </source>
</evidence>
<comment type="caution">
    <text evidence="1">The sequence shown here is derived from an EMBL/GenBank/DDBJ whole genome shotgun (WGS) entry which is preliminary data.</text>
</comment>
<dbReference type="OrthoDB" id="9812818at2"/>
<organism evidence="1 2">
    <name type="scientific">Alloscardovia macacae</name>
    <dbReference type="NCBI Taxonomy" id="1160091"/>
    <lineage>
        <taxon>Bacteria</taxon>
        <taxon>Bacillati</taxon>
        <taxon>Actinomycetota</taxon>
        <taxon>Actinomycetes</taxon>
        <taxon>Bifidobacteriales</taxon>
        <taxon>Bifidobacteriaceae</taxon>
        <taxon>Alloscardovia</taxon>
    </lineage>
</organism>
<sequence length="218" mass="24342">MTMQNNSFDPSFDPSVRFDEQAFGVFNVDGLDARMEAIRVHVWPPFEQYAGAISAHVQEALGLSAPLFVHVAKHARRSVYAPESTWVAVGGDKRGYKKYPHFQIGINDEYVFVALACIDNPLHEAEIAHAFAGFRALPSGMVLIPSHLEKAYVPAESVDRGQFFSRVASVKKAEFMLCSVAEQGSAELSTASGTWEWMRSVVDELLPWYELAMSFYEE</sequence>
<reference evidence="1 2" key="1">
    <citation type="submission" date="2017-04" db="EMBL/GenBank/DDBJ databases">
        <title>Draft genome sequences of Alloscardovia macacae UMA81211 and UMA81212 isolated from the feces of a rhesus macaque (Macaca mulatta).</title>
        <authorList>
            <person name="Albert K."/>
            <person name="Sela D.A."/>
        </authorList>
    </citation>
    <scope>NUCLEOTIDE SEQUENCE [LARGE SCALE GENOMIC DNA]</scope>
    <source>
        <strain evidence="1 2">UMA81212</strain>
    </source>
</reference>